<dbReference type="InterPro" id="IPR004090">
    <property type="entry name" value="Chemotax_Me-accpt_rcpt"/>
</dbReference>
<keyword evidence="5" id="KW-1133">Transmembrane helix</keyword>
<evidence type="ECO:0000256" key="4">
    <source>
        <dbReference type="PROSITE-ProRule" id="PRU00284"/>
    </source>
</evidence>
<dbReference type="STRING" id="1747903.ASR47_1005265"/>
<dbReference type="OrthoDB" id="9177860at2"/>
<feature type="transmembrane region" description="Helical" evidence="5">
    <location>
        <begin position="191"/>
        <end position="210"/>
    </location>
</feature>
<dbReference type="Pfam" id="PF00015">
    <property type="entry name" value="MCPsignal"/>
    <property type="match status" value="1"/>
</dbReference>
<evidence type="ECO:0000313" key="8">
    <source>
        <dbReference type="Proteomes" id="UP000092713"/>
    </source>
</evidence>
<dbReference type="SMART" id="SM00283">
    <property type="entry name" value="MA"/>
    <property type="match status" value="1"/>
</dbReference>
<dbReference type="InterPro" id="IPR051310">
    <property type="entry name" value="MCP_chemotaxis"/>
</dbReference>
<keyword evidence="4" id="KW-0807">Transducer</keyword>
<dbReference type="PROSITE" id="PS50111">
    <property type="entry name" value="CHEMOTAXIS_TRANSDUC_2"/>
    <property type="match status" value="1"/>
</dbReference>
<dbReference type="CDD" id="cd19411">
    <property type="entry name" value="MCP2201-like_sensor"/>
    <property type="match status" value="1"/>
</dbReference>
<dbReference type="PANTHER" id="PTHR43531:SF14">
    <property type="entry name" value="METHYL-ACCEPTING CHEMOTAXIS PROTEIN I-RELATED"/>
    <property type="match status" value="1"/>
</dbReference>
<protein>
    <submittedName>
        <fullName evidence="7">Methyl-accepting chemotaxis protein</fullName>
    </submittedName>
</protein>
<evidence type="ECO:0000313" key="7">
    <source>
        <dbReference type="EMBL" id="OBV38311.1"/>
    </source>
</evidence>
<dbReference type="GO" id="GO:0004888">
    <property type="term" value="F:transmembrane signaling receptor activity"/>
    <property type="evidence" value="ECO:0007669"/>
    <property type="project" value="InterPro"/>
</dbReference>
<dbReference type="PRINTS" id="PR00260">
    <property type="entry name" value="CHEMTRNSDUCR"/>
</dbReference>
<feature type="domain" description="Methyl-accepting transducer" evidence="6">
    <location>
        <begin position="274"/>
        <end position="503"/>
    </location>
</feature>
<dbReference type="Gene3D" id="1.10.287.950">
    <property type="entry name" value="Methyl-accepting chemotaxis protein"/>
    <property type="match status" value="1"/>
</dbReference>
<dbReference type="FunFam" id="1.10.287.950:FF:000001">
    <property type="entry name" value="Methyl-accepting chemotaxis sensory transducer"/>
    <property type="match status" value="1"/>
</dbReference>
<dbReference type="AlphaFoldDB" id="A0A1A7BXI0"/>
<evidence type="ECO:0000256" key="3">
    <source>
        <dbReference type="ARBA" id="ARBA00029447"/>
    </source>
</evidence>
<dbReference type="GO" id="GO:0007165">
    <property type="term" value="P:signal transduction"/>
    <property type="evidence" value="ECO:0007669"/>
    <property type="project" value="UniProtKB-KW"/>
</dbReference>
<organism evidence="7 8">
    <name type="scientific">Janthinobacterium psychrotolerans</name>
    <dbReference type="NCBI Taxonomy" id="1747903"/>
    <lineage>
        <taxon>Bacteria</taxon>
        <taxon>Pseudomonadati</taxon>
        <taxon>Pseudomonadota</taxon>
        <taxon>Betaproteobacteria</taxon>
        <taxon>Burkholderiales</taxon>
        <taxon>Oxalobacteraceae</taxon>
        <taxon>Janthinobacterium</taxon>
    </lineage>
</organism>
<dbReference type="SUPFAM" id="SSF58104">
    <property type="entry name" value="Methyl-accepting chemotaxis protein (MCP) signaling domain"/>
    <property type="match status" value="1"/>
</dbReference>
<accession>A0A1A7BXI0</accession>
<dbReference type="GO" id="GO:0006935">
    <property type="term" value="P:chemotaxis"/>
    <property type="evidence" value="ECO:0007669"/>
    <property type="project" value="InterPro"/>
</dbReference>
<comment type="similarity">
    <text evidence="3">Belongs to the methyl-accepting chemotaxis (MCP) protein family.</text>
</comment>
<proteinExistence type="inferred from homology"/>
<gene>
    <name evidence="7" type="ORF">ASR47_1005265</name>
</gene>
<dbReference type="RefSeq" id="WP_082989004.1">
    <property type="nucleotide sequence ID" value="NZ_LOCQ01000058.1"/>
</dbReference>
<dbReference type="CDD" id="cd11386">
    <property type="entry name" value="MCP_signal"/>
    <property type="match status" value="1"/>
</dbReference>
<sequence>MKLKLKSRLMLSLGLLTLLSLLIGATGIAGVKRLNKNMIDTLEINNPEMLYAVQLQVSIQDRLIAVRNVMLFTDPQLVAQEVERIRLQEAIYRDAYQKLGQMFAHEPGTSEEEKRLFAQLGEYETAALPAFNAVLEAAVKNDVERAVQLALTELRPQQRKWTGAAVALKDMEIALNKQASVAAKSNASTTYSTILLLSLAALVVSVIVSIRLTRGTMKQLGGDPDDAQAIAREIAAGNLAFSVHTLNVPSGSLIASLEQMRISLNQMVAEIKGSADAIANSAGEIAEGNNDLSRRTEEQAASLEETAASMEEITSTIGNNSNNALQGQVVAEQALHNSNSGGEVVQRVLAAMSKVSNGSKRMTEVIATIEGIAFQTNILALNAAVEAARAGEQGRGFAVVASEVRALAQRCAAASQEIRGLIMGSASDIDIGSVAVQEAGRSMAEITQSISRVSGIMREVVTASVEQRAGVEQVNSAIISMDDVTQQNAALVEQATAAAHALANQAAGLRATVARFTVATLDKPQALALLN</sequence>
<evidence type="ECO:0000256" key="5">
    <source>
        <dbReference type="SAM" id="Phobius"/>
    </source>
</evidence>
<keyword evidence="5" id="KW-0812">Transmembrane</keyword>
<comment type="caution">
    <text evidence="7">The sequence shown here is derived from an EMBL/GenBank/DDBJ whole genome shotgun (WGS) entry which is preliminary data.</text>
</comment>
<evidence type="ECO:0000259" key="6">
    <source>
        <dbReference type="PROSITE" id="PS50111"/>
    </source>
</evidence>
<dbReference type="InterPro" id="IPR047347">
    <property type="entry name" value="YvaQ-like_sensor"/>
</dbReference>
<dbReference type="Pfam" id="PF12729">
    <property type="entry name" value="4HB_MCP_1"/>
    <property type="match status" value="1"/>
</dbReference>
<keyword evidence="5" id="KW-0472">Membrane</keyword>
<keyword evidence="8" id="KW-1185">Reference proteome</keyword>
<comment type="subcellular location">
    <subcellularLocation>
        <location evidence="1">Membrane</location>
    </subcellularLocation>
</comment>
<name>A0A1A7BXI0_9BURK</name>
<dbReference type="EMBL" id="LOCQ01000058">
    <property type="protein sequence ID" value="OBV38311.1"/>
    <property type="molecule type" value="Genomic_DNA"/>
</dbReference>
<dbReference type="PANTHER" id="PTHR43531">
    <property type="entry name" value="PROTEIN ICFG"/>
    <property type="match status" value="1"/>
</dbReference>
<dbReference type="InterPro" id="IPR024478">
    <property type="entry name" value="HlyB_4HB_MCP"/>
</dbReference>
<keyword evidence="2" id="KW-0488">Methylation</keyword>
<evidence type="ECO:0000256" key="2">
    <source>
        <dbReference type="ARBA" id="ARBA00022481"/>
    </source>
</evidence>
<dbReference type="GO" id="GO:0005886">
    <property type="term" value="C:plasma membrane"/>
    <property type="evidence" value="ECO:0007669"/>
    <property type="project" value="TreeGrafter"/>
</dbReference>
<evidence type="ECO:0000256" key="1">
    <source>
        <dbReference type="ARBA" id="ARBA00004370"/>
    </source>
</evidence>
<reference evidence="7 8" key="1">
    <citation type="submission" date="2016-04" db="EMBL/GenBank/DDBJ databases">
        <title>Draft genome sequence of Janthinobacterium psychrotolerans sp. nov., isolated from freshwater sediments in Denmark.</title>
        <authorList>
            <person name="Gong X."/>
            <person name="Skrivergaard S."/>
            <person name="Korsgaard B.S."/>
            <person name="Schreiber L."/>
            <person name="Marshall I.P."/>
            <person name="Finster K."/>
            <person name="Schramm A."/>
        </authorList>
    </citation>
    <scope>NUCLEOTIDE SEQUENCE [LARGE SCALE GENOMIC DNA]</scope>
    <source>
        <strain evidence="7 8">S3-2</strain>
    </source>
</reference>
<dbReference type="Proteomes" id="UP000092713">
    <property type="component" value="Unassembled WGS sequence"/>
</dbReference>
<dbReference type="InterPro" id="IPR004089">
    <property type="entry name" value="MCPsignal_dom"/>
</dbReference>